<protein>
    <submittedName>
        <fullName evidence="5">Uncharacterized protein</fullName>
    </submittedName>
</protein>
<accession>A0A329SDP1</accession>
<keyword evidence="6" id="KW-1185">Reference proteome</keyword>
<dbReference type="AlphaFoldDB" id="A0A329SDP1"/>
<evidence type="ECO:0000313" key="6">
    <source>
        <dbReference type="Proteomes" id="UP000251314"/>
    </source>
</evidence>
<evidence type="ECO:0000313" key="2">
    <source>
        <dbReference type="EMBL" id="KAG2933587.1"/>
    </source>
</evidence>
<dbReference type="EMBL" id="RCMV01000106">
    <property type="protein sequence ID" value="KAG3224608.1"/>
    <property type="molecule type" value="Genomic_DNA"/>
</dbReference>
<name>A0A329SDP1_9STRA</name>
<reference evidence="5 6" key="1">
    <citation type="submission" date="2018-01" db="EMBL/GenBank/DDBJ databases">
        <title>Draft genome of the strawberry crown rot pathogen Phytophthora cactorum.</title>
        <authorList>
            <person name="Armitage A.D."/>
            <person name="Lysoe E."/>
            <person name="Nellist C.F."/>
            <person name="Harrison R.J."/>
            <person name="Brurberg M.B."/>
        </authorList>
    </citation>
    <scope>NUCLEOTIDE SEQUENCE [LARGE SCALE GENOMIC DNA]</scope>
    <source>
        <strain evidence="5 6">10300</strain>
    </source>
</reference>
<dbReference type="EMBL" id="RCMG01000129">
    <property type="protein sequence ID" value="KAG2862420.1"/>
    <property type="molecule type" value="Genomic_DNA"/>
</dbReference>
<dbReference type="Proteomes" id="UP000774804">
    <property type="component" value="Unassembled WGS sequence"/>
</dbReference>
<sequence>MTEVIGSDTCDNRCVRGKAKELESLLCSLSQMTKSEQIRSLYTLLGVLMQVPVDRKRGRGEREKIH</sequence>
<comment type="caution">
    <text evidence="5">The sequence shown here is derived from an EMBL/GenBank/DDBJ whole genome shotgun (WGS) entry which is preliminary data.</text>
</comment>
<dbReference type="Proteomes" id="UP000760860">
    <property type="component" value="Unassembled WGS sequence"/>
</dbReference>
<evidence type="ECO:0000313" key="3">
    <source>
        <dbReference type="EMBL" id="KAG2948199.1"/>
    </source>
</evidence>
<dbReference type="Proteomes" id="UP000735874">
    <property type="component" value="Unassembled WGS sequence"/>
</dbReference>
<evidence type="ECO:0000313" key="4">
    <source>
        <dbReference type="EMBL" id="KAG3224608.1"/>
    </source>
</evidence>
<dbReference type="OrthoDB" id="128943at2759"/>
<gene>
    <name evidence="5" type="ORF">PC110_g8787</name>
    <name evidence="1" type="ORF">PC113_g6314</name>
    <name evidence="2" type="ORF">PC115_g5424</name>
    <name evidence="3" type="ORF">PC117_g6197</name>
    <name evidence="4" type="ORF">PC129_g4755</name>
</gene>
<proteinExistence type="predicted"/>
<evidence type="ECO:0000313" key="1">
    <source>
        <dbReference type="EMBL" id="KAG2862420.1"/>
    </source>
</evidence>
<evidence type="ECO:0000313" key="5">
    <source>
        <dbReference type="EMBL" id="RAW34904.1"/>
    </source>
</evidence>
<organism evidence="5 6">
    <name type="scientific">Phytophthora cactorum</name>
    <dbReference type="NCBI Taxonomy" id="29920"/>
    <lineage>
        <taxon>Eukaryota</taxon>
        <taxon>Sar</taxon>
        <taxon>Stramenopiles</taxon>
        <taxon>Oomycota</taxon>
        <taxon>Peronosporomycetes</taxon>
        <taxon>Peronosporales</taxon>
        <taxon>Peronosporaceae</taxon>
        <taxon>Phytophthora</taxon>
    </lineage>
</organism>
<dbReference type="EMBL" id="RCMK01000116">
    <property type="protein sequence ID" value="KAG2948199.1"/>
    <property type="molecule type" value="Genomic_DNA"/>
</dbReference>
<dbReference type="VEuPathDB" id="FungiDB:PC110_g8787"/>
<dbReference type="Proteomes" id="UP000251314">
    <property type="component" value="Unassembled WGS sequence"/>
</dbReference>
<dbReference type="STRING" id="29920.A0A329SDP1"/>
<dbReference type="Proteomes" id="UP000736787">
    <property type="component" value="Unassembled WGS sequence"/>
</dbReference>
<dbReference type="EMBL" id="RCMI01000113">
    <property type="protein sequence ID" value="KAG2933587.1"/>
    <property type="molecule type" value="Genomic_DNA"/>
</dbReference>
<dbReference type="EMBL" id="MJFZ01000185">
    <property type="protein sequence ID" value="RAW34904.1"/>
    <property type="molecule type" value="Genomic_DNA"/>
</dbReference>
<reference evidence="1" key="2">
    <citation type="submission" date="2018-10" db="EMBL/GenBank/DDBJ databases">
        <title>Effector identification in a new, highly contiguous assembly of the strawberry crown rot pathogen Phytophthora cactorum.</title>
        <authorList>
            <person name="Armitage A.D."/>
            <person name="Nellist C.F."/>
            <person name="Bates H."/>
            <person name="Vickerstaff R.J."/>
            <person name="Harrison R.J."/>
        </authorList>
    </citation>
    <scope>NUCLEOTIDE SEQUENCE</scope>
    <source>
        <strain evidence="1">15-7</strain>
        <strain evidence="2">4032</strain>
        <strain evidence="3">4040</strain>
        <strain evidence="4">P421</strain>
    </source>
</reference>